<evidence type="ECO:0000256" key="3">
    <source>
        <dbReference type="ARBA" id="ARBA00022737"/>
    </source>
</evidence>
<dbReference type="GeneID" id="17354340"/>
<evidence type="ECO:0000313" key="11">
    <source>
        <dbReference type="Proteomes" id="UP000008141"/>
    </source>
</evidence>
<feature type="compositionally biased region" description="Low complexity" evidence="6">
    <location>
        <begin position="215"/>
        <end position="224"/>
    </location>
</feature>
<dbReference type="STRING" id="554065.E1ZHC3"/>
<keyword evidence="8" id="KW-0732">Signal</keyword>
<feature type="region of interest" description="Disordered" evidence="6">
    <location>
        <begin position="214"/>
        <end position="234"/>
    </location>
</feature>
<feature type="transmembrane region" description="Helical" evidence="7">
    <location>
        <begin position="2682"/>
        <end position="2705"/>
    </location>
</feature>
<dbReference type="KEGG" id="cvr:CHLNCDRAFT_135008"/>
<feature type="compositionally biased region" description="Polar residues" evidence="6">
    <location>
        <begin position="2725"/>
        <end position="2734"/>
    </location>
</feature>
<evidence type="ECO:0000259" key="9">
    <source>
        <dbReference type="Pfam" id="PF02010"/>
    </source>
</evidence>
<proteinExistence type="predicted"/>
<evidence type="ECO:0000256" key="1">
    <source>
        <dbReference type="ARBA" id="ARBA00004370"/>
    </source>
</evidence>
<dbReference type="EMBL" id="GL433846">
    <property type="protein sequence ID" value="EFN54890.1"/>
    <property type="molecule type" value="Genomic_DNA"/>
</dbReference>
<reference evidence="10 11" key="1">
    <citation type="journal article" date="2010" name="Plant Cell">
        <title>The Chlorella variabilis NC64A genome reveals adaptation to photosymbiosis, coevolution with viruses, and cryptic sex.</title>
        <authorList>
            <person name="Blanc G."/>
            <person name="Duncan G."/>
            <person name="Agarkova I."/>
            <person name="Borodovsky M."/>
            <person name="Gurnon J."/>
            <person name="Kuo A."/>
            <person name="Lindquist E."/>
            <person name="Lucas S."/>
            <person name="Pangilinan J."/>
            <person name="Polle J."/>
            <person name="Salamov A."/>
            <person name="Terry A."/>
            <person name="Yamada T."/>
            <person name="Dunigan D.D."/>
            <person name="Grigoriev I.V."/>
            <person name="Claverie J.M."/>
            <person name="Van Etten J.L."/>
        </authorList>
    </citation>
    <scope>NUCLEOTIDE SEQUENCE [LARGE SCALE GENOMIC DNA]</scope>
    <source>
        <strain evidence="10 11">NC64A</strain>
    </source>
</reference>
<feature type="region of interest" description="Disordered" evidence="6">
    <location>
        <begin position="305"/>
        <end position="351"/>
    </location>
</feature>
<dbReference type="Proteomes" id="UP000008141">
    <property type="component" value="Unassembled WGS sequence"/>
</dbReference>
<evidence type="ECO:0000256" key="7">
    <source>
        <dbReference type="SAM" id="Phobius"/>
    </source>
</evidence>
<keyword evidence="11" id="KW-1185">Reference proteome</keyword>
<keyword evidence="3" id="KW-0677">Repeat</keyword>
<dbReference type="GO" id="GO:0005261">
    <property type="term" value="F:monoatomic cation channel activity"/>
    <property type="evidence" value="ECO:0007669"/>
    <property type="project" value="TreeGrafter"/>
</dbReference>
<name>E1ZHC3_CHLVA</name>
<dbReference type="GO" id="GO:0006816">
    <property type="term" value="P:calcium ion transport"/>
    <property type="evidence" value="ECO:0007669"/>
    <property type="project" value="TreeGrafter"/>
</dbReference>
<gene>
    <name evidence="10" type="ORF">CHLNCDRAFT_135008</name>
</gene>
<evidence type="ECO:0000256" key="5">
    <source>
        <dbReference type="ARBA" id="ARBA00023136"/>
    </source>
</evidence>
<protein>
    <recommendedName>
        <fullName evidence="9">PKD/REJ-like domain-containing protein</fullName>
    </recommendedName>
</protein>
<organism evidence="11">
    <name type="scientific">Chlorella variabilis</name>
    <name type="common">Green alga</name>
    <dbReference type="NCBI Taxonomy" id="554065"/>
    <lineage>
        <taxon>Eukaryota</taxon>
        <taxon>Viridiplantae</taxon>
        <taxon>Chlorophyta</taxon>
        <taxon>core chlorophytes</taxon>
        <taxon>Trebouxiophyceae</taxon>
        <taxon>Chlorellales</taxon>
        <taxon>Chlorellaceae</taxon>
        <taxon>Chlorella clade</taxon>
        <taxon>Chlorella</taxon>
    </lineage>
</organism>
<dbReference type="OrthoDB" id="540623at2759"/>
<keyword evidence="4 7" id="KW-1133">Transmembrane helix</keyword>
<feature type="region of interest" description="Disordered" evidence="6">
    <location>
        <begin position="2723"/>
        <end position="2742"/>
    </location>
</feature>
<dbReference type="InParanoid" id="E1ZHC3"/>
<dbReference type="PANTHER" id="PTHR46730:SF1">
    <property type="entry name" value="PLAT DOMAIN-CONTAINING PROTEIN"/>
    <property type="match status" value="1"/>
</dbReference>
<feature type="chain" id="PRO_5005672951" description="PKD/REJ-like domain-containing protein" evidence="8">
    <location>
        <begin position="23"/>
        <end position="2755"/>
    </location>
</feature>
<accession>E1ZHC3</accession>
<dbReference type="Pfam" id="PF02010">
    <property type="entry name" value="REJ"/>
    <property type="match status" value="1"/>
</dbReference>
<dbReference type="InterPro" id="IPR002859">
    <property type="entry name" value="PKD/REJ-like"/>
</dbReference>
<feature type="region of interest" description="Disordered" evidence="6">
    <location>
        <begin position="596"/>
        <end position="625"/>
    </location>
</feature>
<dbReference type="PANTHER" id="PTHR46730">
    <property type="entry name" value="POLYCYSTIN-1"/>
    <property type="match status" value="1"/>
</dbReference>
<feature type="region of interest" description="Disordered" evidence="6">
    <location>
        <begin position="2519"/>
        <end position="2554"/>
    </location>
</feature>
<evidence type="ECO:0000256" key="6">
    <source>
        <dbReference type="SAM" id="MobiDB-lite"/>
    </source>
</evidence>
<feature type="domain" description="PKD/REJ-like" evidence="9">
    <location>
        <begin position="1779"/>
        <end position="2161"/>
    </location>
</feature>
<evidence type="ECO:0000256" key="2">
    <source>
        <dbReference type="ARBA" id="ARBA00022692"/>
    </source>
</evidence>
<evidence type="ECO:0000313" key="10">
    <source>
        <dbReference type="EMBL" id="EFN54890.1"/>
    </source>
</evidence>
<comment type="subcellular location">
    <subcellularLocation>
        <location evidence="1">Membrane</location>
    </subcellularLocation>
</comment>
<feature type="compositionally biased region" description="Pro residues" evidence="6">
    <location>
        <begin position="2522"/>
        <end position="2546"/>
    </location>
</feature>
<dbReference type="RefSeq" id="XP_005846992.1">
    <property type="nucleotide sequence ID" value="XM_005846930.1"/>
</dbReference>
<sequence length="2755" mass="285330">MGAVRGAALALCLWSLIAPSLAMDNTFCWKEGECILKGEVHAVCAPLTSQTACAGSDHCMWQEQDSLLDLNGDMSPSDLAKVLWPAQFNLSLAERACSDASSNDTCPTTCHDYLAQLGNRVVGEAVAAACNLSTCDAEGVCWDTDAQASFKAMFHTIATTCTGQDFPSCWPSGGRCAAVDVCEGLDESTCAGATLEEGGSLVCNYTTMLRCSEAPSRPGTSPPNGGSPGGEGGDPCQYSQDPCCRRADSFTTCVIDSPPEDSCYFYSNGCQTDYGLCSRQADSNSCNSLSQSGCSWVDTSSGGMPYPTSPLPQSPGNPAGTPTSPRPEWPTSPNGTSGSWPTSPVPNPDVPHGSAHWEIWNIPELPPGYFTNDTDRWWNRPEDGGHGPFDMLTPPIANTLLEAKASGPVCQALTSLLQTMSAGFDGACEVAGLCSDTYLPALYQISSQLEESLYVPLDPCDMCNEMLVDLVPMLVNETGIDLVRLLGAVGAAGMEAFGSACPRMVDGLLWVGKYFDFLPGPAHPVAAAVCPAFQAVVAAAPQLVTDLNRTCELLGEPHDCLDTLTSLLRPHADFEPATAAAKICYAKLPEAFLPPREPEYHQEYPGTEYHPQQQYPSDQEYHPEQYPEYPQGEYPAGGYPEGEYPQGEYPAGDYPQGQYPSEYAPYTAAGVQSGTSPSGYCAMVGRQPECTAPDSASCSTLPGCRWNAYCQQQQCGEQDYWCQQRRASLPVCAPLVKALQPASGDGDAPIPLAEVCKSMSMCTGTSDNSPACGACKTAFSETIASIKYQQQHSYGSGNYGYGYNPQDMAFSQCSSTMSRLTAMKSQCDAYSTIDASAADPAQICQAHASALCQASGSDGSGSSASSPNCGFCTTLLSAYKDLAAAGIFGGSSGLTELCYTTSQWGGSSEDNLRMQLQWRYGCSPSQSSCCAELPADSYLASVLDIRGLTPQSTSECEELPGCTAGAYCWPTWGADACQSLSSPSECQADKQCQWFAWSSDGLQGNCVDAALSAKCRLAGQQDGRSGCLGIKDDQGLSQCSYFQARRQLGGALGACYQDWSMRQCDDSNACCLKPVELFQPDAPQACSNETSSQAVCDYTTQCQTRYDPCNAYISQSTCELSTTCSWRSMKLQGYPSYGWCSSTRDSCWDYSNDPEACTSAPNCRSVPRCDVSYCQENDQCCLIHSAAECTATPGCATSGWCSLTASDCWQAWDSQSCSAAPGCTWQSYEYTQADGTSASGGWCSVGEDPCSPHYGSPIACAAVRDPRRGTPLCHYQSSCYDACRNCRECMDGVGSFISDVLPSLNGDTTKYAQAIRDFCNQAGGDYWTCFQAYQTAVAHPEAVTRPASTCKAIGISQCVATLGLLTCSTDGSAEGAIRPAAPPAGVCKTQTGCTTAQSCDTSECTVLSQCDSQTGFDIKSCGGTCVSKCALLDPLLAKLNKGTCQTNEDCTVEGETCTPVVGRTCRQSVCNIGTGAVTTVGCAGFCTSGGAPSLVSATLTGDGRQIVLAFDQDVTTVASSSPTAYFANSTVVKLGSYSQVYPQAEEPKALVVYLGWGATIDIDDALALAASPAIAGRLNGRLVAGGGAVLLQAPEAPEQPVAFVSGPSSVGAGCTFGSAADVVIDASRTPFSAGRPVLYTWQFVGAASQRAALDQLATEASDADSPRLVLPGATVVDLSAGTYTLRVTVENWLGANASADFAFEKVASVLPVVAVIGGSEQEFSVASGIRVQTAIDLSTVCPGRRVTYSWEETSGLLPAGSFSTTKANLAVKGPVTGVTGGSVLTFAFSATLEGAGTTTADLTLTARQSRVMAVLAGPRGDVLDTRTLTFSGSGSLDPDDASNTLAPFRFSWACTATDPATQLSTPCFTDPATAPDMTASQLVISPGLLPAGDSLYTISLTAAKGSGLSTRTDTDTTALRVLAGAAPTGKISRFCPGWSGCTSKQHTPSEPLRLVFALDDPSLLPRTTFSWVSSDLSLATAATTTKQALVIQPFTAAGSPVFVDGAVKTINVTATADGKNATASITVSIARRPSCTATSGTCLTVSPASGPVDVTSFVATAAGFAADSALFYDFGLQLPSGKADLFTRSATDSRFTFAPRVLAEGTHTLFVCARDQTGAQACSTADVDVEPAAQQVTAADITALGDSLDTALASGSTDALVSVVRQLSAATSASSASGATSEEAVAAATEQAENAMGAMESLLSGEGATVEETLGVASAASSLVSSSVELSHALADSAVNVAVSVVDAISDPTSTTTLLQAADLDSPVNIVGACAAILVYEAPSPGARRRLLDAEDNATLAEAALDALTRTFHVASGVQTALLASMVEGEAASVGTGGLVVAAALADLAGLTEAVEYAIGDSGAAVTLLDGFAALANSEDSTLQLMLAHQVDASLLFEVVSTSDATVPTPSARRALLTTAPEVSGAASTTVVSGYVNFTSSLDGIGTVAGQAIDISLPLNDAYDAGMSTMCLRLDSSGYWRSDAITLTSVGSGVAHCALSNLNNQQVVAVQYEAVEGAVPETPAPGSPSPSPASPNPSPSPSPSPSPADDTTEEVTVTVPQVTFTARLTAFTPETFTLTVQQQYIAALQAASPTVDTLIMLTNIRAGSVVVDTIIQFLVSNGNAAAADALAATLSSNPSSLLPANVWGNVTVTSLAQGTVSITISEDLLSAPDNETSSNTTALIAGLVGGIGGAILLAGVAICIWKLRKPKTANRVSVEAEMMDSQPQSPMSPITPSPFLQGAHTAPFAPSAPLA</sequence>
<dbReference type="GO" id="GO:0005886">
    <property type="term" value="C:plasma membrane"/>
    <property type="evidence" value="ECO:0007669"/>
    <property type="project" value="TreeGrafter"/>
</dbReference>
<feature type="signal peptide" evidence="8">
    <location>
        <begin position="1"/>
        <end position="22"/>
    </location>
</feature>
<keyword evidence="5 7" id="KW-0472">Membrane</keyword>
<feature type="compositionally biased region" description="Polar residues" evidence="6">
    <location>
        <begin position="331"/>
        <end position="342"/>
    </location>
</feature>
<keyword evidence="2 7" id="KW-0812">Transmembrane</keyword>
<evidence type="ECO:0000256" key="8">
    <source>
        <dbReference type="SAM" id="SignalP"/>
    </source>
</evidence>
<evidence type="ECO:0000256" key="4">
    <source>
        <dbReference type="ARBA" id="ARBA00022989"/>
    </source>
</evidence>